<protein>
    <submittedName>
        <fullName evidence="4">Sulfite reductase</fullName>
    </submittedName>
</protein>
<evidence type="ECO:0000259" key="2">
    <source>
        <dbReference type="Pfam" id="PF00174"/>
    </source>
</evidence>
<dbReference type="InterPro" id="IPR036374">
    <property type="entry name" value="OxRdtase_Mopterin-bd_sf"/>
</dbReference>
<dbReference type="VEuPathDB" id="FungiDB:G647_06584"/>
<dbReference type="InterPro" id="IPR014756">
    <property type="entry name" value="Ig_E-set"/>
</dbReference>
<proteinExistence type="predicted"/>
<gene>
    <name evidence="4" type="ORF">CLCR_08743</name>
</gene>
<comment type="caution">
    <text evidence="4">The sequence shown here is derived from an EMBL/GenBank/DDBJ whole genome shotgun (WGS) entry which is preliminary data.</text>
</comment>
<dbReference type="Gene3D" id="2.60.40.650">
    <property type="match status" value="1"/>
</dbReference>
<dbReference type="Pfam" id="PF00174">
    <property type="entry name" value="Oxidored_molyb"/>
    <property type="match status" value="1"/>
</dbReference>
<feature type="compositionally biased region" description="Basic and acidic residues" evidence="1">
    <location>
        <begin position="206"/>
        <end position="216"/>
    </location>
</feature>
<dbReference type="VEuPathDB" id="FungiDB:CLCR_08743"/>
<dbReference type="Gene3D" id="3.90.420.10">
    <property type="entry name" value="Oxidoreductase, molybdopterin-binding domain"/>
    <property type="match status" value="1"/>
</dbReference>
<evidence type="ECO:0000313" key="4">
    <source>
        <dbReference type="EMBL" id="OCT51503.1"/>
    </source>
</evidence>
<keyword evidence="5" id="KW-1185">Reference proteome</keyword>
<name>A0A1C1CSN8_9EURO</name>
<feature type="region of interest" description="Disordered" evidence="1">
    <location>
        <begin position="206"/>
        <end position="232"/>
    </location>
</feature>
<dbReference type="Pfam" id="PF03404">
    <property type="entry name" value="Mo-co_dimer"/>
    <property type="match status" value="1"/>
</dbReference>
<dbReference type="PANTHER" id="PTHR19372:SF7">
    <property type="entry name" value="SULFITE OXIDASE, MITOCHONDRIAL"/>
    <property type="match status" value="1"/>
</dbReference>
<dbReference type="SUPFAM" id="SSF56524">
    <property type="entry name" value="Oxidoreductase molybdopterin-binding domain"/>
    <property type="match status" value="1"/>
</dbReference>
<evidence type="ECO:0000259" key="3">
    <source>
        <dbReference type="Pfam" id="PF03404"/>
    </source>
</evidence>
<dbReference type="AlphaFoldDB" id="A0A1C1CSN8"/>
<dbReference type="GO" id="GO:0020037">
    <property type="term" value="F:heme binding"/>
    <property type="evidence" value="ECO:0007669"/>
    <property type="project" value="TreeGrafter"/>
</dbReference>
<dbReference type="InterPro" id="IPR000572">
    <property type="entry name" value="OxRdtase_Mopterin-bd_dom"/>
</dbReference>
<evidence type="ECO:0000313" key="5">
    <source>
        <dbReference type="Proteomes" id="UP000094526"/>
    </source>
</evidence>
<dbReference type="Proteomes" id="UP000094526">
    <property type="component" value="Unassembled WGS sequence"/>
</dbReference>
<dbReference type="GO" id="GO:0006790">
    <property type="term" value="P:sulfur compound metabolic process"/>
    <property type="evidence" value="ECO:0007669"/>
    <property type="project" value="TreeGrafter"/>
</dbReference>
<dbReference type="PANTHER" id="PTHR19372">
    <property type="entry name" value="SULFITE REDUCTASE"/>
    <property type="match status" value="1"/>
</dbReference>
<dbReference type="eggNOG" id="KOG0535">
    <property type="taxonomic scope" value="Eukaryota"/>
</dbReference>
<dbReference type="SUPFAM" id="SSF81296">
    <property type="entry name" value="E set domains"/>
    <property type="match status" value="1"/>
</dbReference>
<dbReference type="OrthoDB" id="10051395at2759"/>
<dbReference type="InterPro" id="IPR005066">
    <property type="entry name" value="MoCF_OxRdtse_dimer"/>
</dbReference>
<dbReference type="GO" id="GO:0043546">
    <property type="term" value="F:molybdopterin cofactor binding"/>
    <property type="evidence" value="ECO:0007669"/>
    <property type="project" value="TreeGrafter"/>
</dbReference>
<dbReference type="GO" id="GO:0008482">
    <property type="term" value="F:sulfite oxidase activity"/>
    <property type="evidence" value="ECO:0007669"/>
    <property type="project" value="TreeGrafter"/>
</dbReference>
<organism evidence="4 5">
    <name type="scientific">Cladophialophora carrionii</name>
    <dbReference type="NCBI Taxonomy" id="86049"/>
    <lineage>
        <taxon>Eukaryota</taxon>
        <taxon>Fungi</taxon>
        <taxon>Dikarya</taxon>
        <taxon>Ascomycota</taxon>
        <taxon>Pezizomycotina</taxon>
        <taxon>Eurotiomycetes</taxon>
        <taxon>Chaetothyriomycetidae</taxon>
        <taxon>Chaetothyriales</taxon>
        <taxon>Herpotrichiellaceae</taxon>
        <taxon>Cladophialophora</taxon>
    </lineage>
</organism>
<accession>A0A1C1CSN8</accession>
<feature type="domain" description="Moybdenum cofactor oxidoreductase dimerisation" evidence="3">
    <location>
        <begin position="243"/>
        <end position="338"/>
    </location>
</feature>
<dbReference type="STRING" id="86049.A0A1C1CSN8"/>
<feature type="domain" description="Oxidoreductase molybdopterin-binding" evidence="2">
    <location>
        <begin position="78"/>
        <end position="214"/>
    </location>
</feature>
<sequence length="352" mass="39658">MEASHDCRFPQAEQPDEESTYSQYVDFRTAASSEHSGSELNALEAIDPAGFFIRHPPKPHELEAELTDETQLFQTIHMGAAVVDEKRWRLVMDGLVEQPFTISFEQLKSMPRTTITAFHECYGSPITPPIHALWRIGNVKWTGVRLSDLLKLARPNPRARFIWSQGLDAGSFAGVSAHSYEKDLPLEKAQRPEVLIAYEMNGERLNKKRGGPDRRAPGPFTTTFYNEVDPTDPTGQSMRPVWMVEPNSMIVGPEPGAILQGPQIEISGRAWGCQEIEGVDISIDGGETWLPRPVVDLRPRREFEWQLFRAKLSLPEPGKYKLVARARDTSGLSQPLAGRRNHVHTVEVEVLW</sequence>
<dbReference type="GO" id="GO:0005739">
    <property type="term" value="C:mitochondrion"/>
    <property type="evidence" value="ECO:0007669"/>
    <property type="project" value="TreeGrafter"/>
</dbReference>
<reference evidence="5" key="1">
    <citation type="submission" date="2015-07" db="EMBL/GenBank/DDBJ databases">
        <authorList>
            <person name="Teixeira M.M."/>
            <person name="Souza R.C."/>
            <person name="Almeida L.G."/>
            <person name="Vicente V.A."/>
            <person name="de Hoog S."/>
            <person name="Bocca A.L."/>
            <person name="de Almeida S.R."/>
            <person name="Vasconcelos A.T."/>
            <person name="Felipe M.S."/>
        </authorList>
    </citation>
    <scope>NUCLEOTIDE SEQUENCE [LARGE SCALE GENOMIC DNA]</scope>
    <source>
        <strain evidence="5">KSF</strain>
    </source>
</reference>
<dbReference type="GO" id="GO:0030151">
    <property type="term" value="F:molybdenum ion binding"/>
    <property type="evidence" value="ECO:0007669"/>
    <property type="project" value="InterPro"/>
</dbReference>
<dbReference type="EMBL" id="LGRB01000009">
    <property type="protein sequence ID" value="OCT51503.1"/>
    <property type="molecule type" value="Genomic_DNA"/>
</dbReference>
<evidence type="ECO:0000256" key="1">
    <source>
        <dbReference type="SAM" id="MobiDB-lite"/>
    </source>
</evidence>